<gene>
    <name evidence="2" type="ORF">IMG5_128320</name>
</gene>
<dbReference type="EMBL" id="GL983973">
    <property type="protein sequence ID" value="EGR30600.1"/>
    <property type="molecule type" value="Genomic_DNA"/>
</dbReference>
<evidence type="ECO:0000313" key="3">
    <source>
        <dbReference type="Proteomes" id="UP000008983"/>
    </source>
</evidence>
<evidence type="ECO:0008006" key="4">
    <source>
        <dbReference type="Google" id="ProtNLM"/>
    </source>
</evidence>
<keyword evidence="3" id="KW-1185">Reference proteome</keyword>
<dbReference type="AlphaFoldDB" id="G0QW07"/>
<keyword evidence="1" id="KW-1133">Transmembrane helix</keyword>
<organism evidence="2 3">
    <name type="scientific">Ichthyophthirius multifiliis</name>
    <name type="common">White spot disease agent</name>
    <name type="synonym">Ich</name>
    <dbReference type="NCBI Taxonomy" id="5932"/>
    <lineage>
        <taxon>Eukaryota</taxon>
        <taxon>Sar</taxon>
        <taxon>Alveolata</taxon>
        <taxon>Ciliophora</taxon>
        <taxon>Intramacronucleata</taxon>
        <taxon>Oligohymenophorea</taxon>
        <taxon>Hymenostomatida</taxon>
        <taxon>Ophryoglenina</taxon>
        <taxon>Ichthyophthirius</taxon>
    </lineage>
</organism>
<accession>G0QW07</accession>
<sequence>MTMPKQQKKKTFITEIFRIKKQRQTDFLQQQQLMDQLAIAIFIQLSLRNQQVKVLQCSVLNMKKKLKIHTLTDNLIGNLDIINYKKDFLQQSKCLILYIIKKLIFGISVQKLISIIVKFLSLGILLEERLLYTLL</sequence>
<keyword evidence="1" id="KW-0472">Membrane</keyword>
<dbReference type="GeneID" id="14906713"/>
<dbReference type="InParanoid" id="G0QW07"/>
<protein>
    <recommendedName>
        <fullName evidence="4">Transmembrane protein</fullName>
    </recommendedName>
</protein>
<feature type="transmembrane region" description="Helical" evidence="1">
    <location>
        <begin position="103"/>
        <end position="126"/>
    </location>
</feature>
<evidence type="ECO:0000313" key="2">
    <source>
        <dbReference type="EMBL" id="EGR30600.1"/>
    </source>
</evidence>
<reference evidence="2 3" key="1">
    <citation type="submission" date="2011-07" db="EMBL/GenBank/DDBJ databases">
        <authorList>
            <person name="Coyne R."/>
            <person name="Brami D."/>
            <person name="Johnson J."/>
            <person name="Hostetler J."/>
            <person name="Hannick L."/>
            <person name="Clark T."/>
            <person name="Cassidy-Hanley D."/>
            <person name="Inman J."/>
        </authorList>
    </citation>
    <scope>NUCLEOTIDE SEQUENCE [LARGE SCALE GENOMIC DNA]</scope>
    <source>
        <strain evidence="2 3">G5</strain>
    </source>
</reference>
<name>G0QW07_ICHMU</name>
<evidence type="ECO:0000256" key="1">
    <source>
        <dbReference type="SAM" id="Phobius"/>
    </source>
</evidence>
<dbReference type="RefSeq" id="XP_004032187.1">
    <property type="nucleotide sequence ID" value="XM_004032139.1"/>
</dbReference>
<proteinExistence type="predicted"/>
<dbReference type="Proteomes" id="UP000008983">
    <property type="component" value="Unassembled WGS sequence"/>
</dbReference>
<keyword evidence="1" id="KW-0812">Transmembrane</keyword>